<keyword evidence="4" id="KW-1185">Reference proteome</keyword>
<evidence type="ECO:0008006" key="5">
    <source>
        <dbReference type="Google" id="ProtNLM"/>
    </source>
</evidence>
<dbReference type="EMBL" id="JAENGP010000011">
    <property type="protein sequence ID" value="MBK1781615.1"/>
    <property type="molecule type" value="Genomic_DNA"/>
</dbReference>
<protein>
    <recommendedName>
        <fullName evidence="5">Conjugal transfer protein</fullName>
    </recommendedName>
</protein>
<proteinExistence type="predicted"/>
<evidence type="ECO:0000256" key="2">
    <source>
        <dbReference type="SAM" id="SignalP"/>
    </source>
</evidence>
<feature type="signal peptide" evidence="2">
    <location>
        <begin position="1"/>
        <end position="20"/>
    </location>
</feature>
<organism evidence="3 4">
    <name type="scientific">Advenella mandrilli</name>
    <dbReference type="NCBI Taxonomy" id="2800330"/>
    <lineage>
        <taxon>Bacteria</taxon>
        <taxon>Pseudomonadati</taxon>
        <taxon>Pseudomonadota</taxon>
        <taxon>Betaproteobacteria</taxon>
        <taxon>Burkholderiales</taxon>
        <taxon>Alcaligenaceae</taxon>
    </lineage>
</organism>
<comment type="caution">
    <text evidence="3">The sequence shown here is derived from an EMBL/GenBank/DDBJ whole genome shotgun (WGS) entry which is preliminary data.</text>
</comment>
<name>A0ABS1EG83_9BURK</name>
<evidence type="ECO:0000313" key="4">
    <source>
        <dbReference type="Proteomes" id="UP000635316"/>
    </source>
</evidence>
<dbReference type="Proteomes" id="UP000635316">
    <property type="component" value="Unassembled WGS sequence"/>
</dbReference>
<evidence type="ECO:0000256" key="1">
    <source>
        <dbReference type="SAM" id="MobiDB-lite"/>
    </source>
</evidence>
<feature type="compositionally biased region" description="Pro residues" evidence="1">
    <location>
        <begin position="22"/>
        <end position="35"/>
    </location>
</feature>
<keyword evidence="2" id="KW-0732">Signal</keyword>
<reference evidence="3 4" key="1">
    <citation type="submission" date="2020-12" db="EMBL/GenBank/DDBJ databases">
        <authorList>
            <person name="Lu T."/>
            <person name="Wang Q."/>
            <person name="Han X."/>
        </authorList>
    </citation>
    <scope>NUCLEOTIDE SEQUENCE [LARGE SCALE GENOMIC DNA]</scope>
    <source>
        <strain evidence="3 4">WQ 585</strain>
    </source>
</reference>
<evidence type="ECO:0000313" key="3">
    <source>
        <dbReference type="EMBL" id="MBK1781615.1"/>
    </source>
</evidence>
<dbReference type="RefSeq" id="WP_200236893.1">
    <property type="nucleotide sequence ID" value="NZ_JAENGP010000011.1"/>
</dbReference>
<sequence length="51" mass="5293">MKIKKKLSIGLLALVLTGCAAPKPPPEPSGTPFPINPADLKNEAGNAVKKK</sequence>
<gene>
    <name evidence="3" type="ORF">JHL22_10325</name>
</gene>
<accession>A0ABS1EG83</accession>
<dbReference type="PROSITE" id="PS51257">
    <property type="entry name" value="PROKAR_LIPOPROTEIN"/>
    <property type="match status" value="1"/>
</dbReference>
<feature type="region of interest" description="Disordered" evidence="1">
    <location>
        <begin position="21"/>
        <end position="51"/>
    </location>
</feature>
<feature type="chain" id="PRO_5047210907" description="Conjugal transfer protein" evidence="2">
    <location>
        <begin position="21"/>
        <end position="51"/>
    </location>
</feature>